<dbReference type="Proteomes" id="UP000632125">
    <property type="component" value="Unassembled WGS sequence"/>
</dbReference>
<protein>
    <submittedName>
        <fullName evidence="1">Uncharacterized protein</fullName>
    </submittedName>
</protein>
<sequence length="50" mass="5553">MKFQAVILLSKKTATGIAVPDEILSGLGAGKRPPVRVSFFLLRYRVWCFA</sequence>
<proteinExistence type="predicted"/>
<dbReference type="RefSeq" id="WP_190865145.1">
    <property type="nucleotide sequence ID" value="NZ_JACXIY010000029.1"/>
</dbReference>
<evidence type="ECO:0000313" key="1">
    <source>
        <dbReference type="EMBL" id="MBD2871390.1"/>
    </source>
</evidence>
<accession>A0A927CTP8</accession>
<name>A0A927CTP8_9BACL</name>
<dbReference type="AlphaFoldDB" id="A0A927CTP8"/>
<keyword evidence="2" id="KW-1185">Reference proteome</keyword>
<gene>
    <name evidence="1" type="ORF">IDH41_22640</name>
</gene>
<dbReference type="EMBL" id="JACXIY010000029">
    <property type="protein sequence ID" value="MBD2871390.1"/>
    <property type="molecule type" value="Genomic_DNA"/>
</dbReference>
<comment type="caution">
    <text evidence="1">The sequence shown here is derived from an EMBL/GenBank/DDBJ whole genome shotgun (WGS) entry which is preliminary data.</text>
</comment>
<evidence type="ECO:0000313" key="2">
    <source>
        <dbReference type="Proteomes" id="UP000632125"/>
    </source>
</evidence>
<organism evidence="1 2">
    <name type="scientific">Paenibacillus arenilitoris</name>
    <dbReference type="NCBI Taxonomy" id="2772299"/>
    <lineage>
        <taxon>Bacteria</taxon>
        <taxon>Bacillati</taxon>
        <taxon>Bacillota</taxon>
        <taxon>Bacilli</taxon>
        <taxon>Bacillales</taxon>
        <taxon>Paenibacillaceae</taxon>
        <taxon>Paenibacillus</taxon>
    </lineage>
</organism>
<reference evidence="1" key="1">
    <citation type="submission" date="2020-09" db="EMBL/GenBank/DDBJ databases">
        <title>A novel bacterium of genus Paenibacillus, isolated from South China Sea.</title>
        <authorList>
            <person name="Huang H."/>
            <person name="Mo K."/>
            <person name="Hu Y."/>
        </authorList>
    </citation>
    <scope>NUCLEOTIDE SEQUENCE</scope>
    <source>
        <strain evidence="1">IB182493</strain>
    </source>
</reference>